<gene>
    <name evidence="2" type="ORF">KFE25_014112</name>
</gene>
<dbReference type="Proteomes" id="UP000751190">
    <property type="component" value="Unassembled WGS sequence"/>
</dbReference>
<proteinExistence type="predicted"/>
<evidence type="ECO:0000313" key="2">
    <source>
        <dbReference type="EMBL" id="KAG8459267.1"/>
    </source>
</evidence>
<evidence type="ECO:0000256" key="1">
    <source>
        <dbReference type="SAM" id="MobiDB-lite"/>
    </source>
</evidence>
<organism evidence="2 3">
    <name type="scientific">Diacronema lutheri</name>
    <name type="common">Unicellular marine alga</name>
    <name type="synonym">Monochrysis lutheri</name>
    <dbReference type="NCBI Taxonomy" id="2081491"/>
    <lineage>
        <taxon>Eukaryota</taxon>
        <taxon>Haptista</taxon>
        <taxon>Haptophyta</taxon>
        <taxon>Pavlovophyceae</taxon>
        <taxon>Pavlovales</taxon>
        <taxon>Pavlovaceae</taxon>
        <taxon>Diacronema</taxon>
    </lineage>
</organism>
<evidence type="ECO:0000313" key="3">
    <source>
        <dbReference type="Proteomes" id="UP000751190"/>
    </source>
</evidence>
<reference evidence="2" key="1">
    <citation type="submission" date="2021-05" db="EMBL/GenBank/DDBJ databases">
        <title>The genome of the haptophyte Pavlova lutheri (Diacronema luteri, Pavlovales) - a model for lipid biosynthesis in eukaryotic algae.</title>
        <authorList>
            <person name="Hulatt C.J."/>
            <person name="Posewitz M.C."/>
        </authorList>
    </citation>
    <scope>NUCLEOTIDE SEQUENCE</scope>
    <source>
        <strain evidence="2">NIVA-4/92</strain>
    </source>
</reference>
<keyword evidence="3" id="KW-1185">Reference proteome</keyword>
<dbReference type="AlphaFoldDB" id="A0A8J5X9T6"/>
<protein>
    <submittedName>
        <fullName evidence="2">Uncharacterized protein</fullName>
    </submittedName>
</protein>
<name>A0A8J5X9T6_DIALT</name>
<accession>A0A8J5X9T6</accession>
<comment type="caution">
    <text evidence="2">The sequence shown here is derived from an EMBL/GenBank/DDBJ whole genome shotgun (WGS) entry which is preliminary data.</text>
</comment>
<dbReference type="EMBL" id="JAGTXO010000042">
    <property type="protein sequence ID" value="KAG8459267.1"/>
    <property type="molecule type" value="Genomic_DNA"/>
</dbReference>
<sequence length="378" mass="39728">MGRPPLHKSLPASVVLGVPLGPVGHAGPTQHEMEGVVAGLVVARLDQPTPPAPSPAHAMLRHFGKSLPTMLLQMDVHAQKTILWNLVAAAHMLNDADAMGYGFALAGQLGFRATDVVQLDTSFSTRHVTAYCAQFPEYIAEWARGNAPALCVEEGRLMFWPNRSFRTVFLPAEAAHDRPLDGGRFANSPFAAATFHFPALVTTIMSLFASCMRQIGEAARGAASDYPGAYHACAQHSVPAQVPHADGQLRPARLSVRACALDNGRMLWTALRIEAVADASHGLTGTRLGEARPSPVQARVAHTASAAAYDAQRAAGHGRAQPPAAAHPAAPLPPELADSGAMLDLDDLAALLAEPELSAPCVEGAGDASFDELLTRGA</sequence>
<feature type="region of interest" description="Disordered" evidence="1">
    <location>
        <begin position="310"/>
        <end position="338"/>
    </location>
</feature>